<dbReference type="OrthoDB" id="2352941at2759"/>
<keyword evidence="4" id="KW-1185">Reference proteome</keyword>
<evidence type="ECO:0000313" key="4">
    <source>
        <dbReference type="Proteomes" id="UP000605846"/>
    </source>
</evidence>
<proteinExistence type="predicted"/>
<keyword evidence="1" id="KW-0732">Signal</keyword>
<dbReference type="AlphaFoldDB" id="A0A8H7BMM0"/>
<dbReference type="Proteomes" id="UP000605846">
    <property type="component" value="Unassembled WGS sequence"/>
</dbReference>
<comment type="caution">
    <text evidence="3">The sequence shown here is derived from an EMBL/GenBank/DDBJ whole genome shotgun (WGS) entry which is preliminary data.</text>
</comment>
<dbReference type="Pfam" id="PF00652">
    <property type="entry name" value="Ricin_B_lectin"/>
    <property type="match status" value="1"/>
</dbReference>
<feature type="chain" id="PRO_5034618094" description="Ricin B lectin domain-containing protein" evidence="1">
    <location>
        <begin position="19"/>
        <end position="164"/>
    </location>
</feature>
<evidence type="ECO:0000313" key="3">
    <source>
        <dbReference type="EMBL" id="KAF7724429.1"/>
    </source>
</evidence>
<sequence length="164" mass="17998">MLLNSVLTVLLVSILASAVKIKNTYNGLCLDFPDGYVPGSAIVLADCCDLKHGNWSVVHNTTHISVISNGNPNTAQKLCLDFYTPRTGNNPSLWECNDSTAQFFIRNPNTRPNSVSFMTTYTVQNMLYYQLSVLADDKQGALASFSPVLSSEVGPVRYEWITVG</sequence>
<organism evidence="3 4">
    <name type="scientific">Apophysomyces ossiformis</name>
    <dbReference type="NCBI Taxonomy" id="679940"/>
    <lineage>
        <taxon>Eukaryota</taxon>
        <taxon>Fungi</taxon>
        <taxon>Fungi incertae sedis</taxon>
        <taxon>Mucoromycota</taxon>
        <taxon>Mucoromycotina</taxon>
        <taxon>Mucoromycetes</taxon>
        <taxon>Mucorales</taxon>
        <taxon>Mucorineae</taxon>
        <taxon>Mucoraceae</taxon>
        <taxon>Apophysomyces</taxon>
    </lineage>
</organism>
<accession>A0A8H7BMM0</accession>
<feature type="domain" description="Ricin B lectin" evidence="2">
    <location>
        <begin position="18"/>
        <end position="110"/>
    </location>
</feature>
<dbReference type="SUPFAM" id="SSF50370">
    <property type="entry name" value="Ricin B-like lectins"/>
    <property type="match status" value="1"/>
</dbReference>
<gene>
    <name evidence="3" type="ORF">EC973_001093</name>
</gene>
<dbReference type="InterPro" id="IPR035992">
    <property type="entry name" value="Ricin_B-like_lectins"/>
</dbReference>
<reference evidence="3" key="1">
    <citation type="submission" date="2020-01" db="EMBL/GenBank/DDBJ databases">
        <title>Genome Sequencing of Three Apophysomyces-Like Fungal Strains Confirms a Novel Fungal Genus in the Mucoromycota with divergent Burkholderia-like Endosymbiotic Bacteria.</title>
        <authorList>
            <person name="Stajich J.E."/>
            <person name="Macias A.M."/>
            <person name="Carter-House D."/>
            <person name="Lovett B."/>
            <person name="Kasson L.R."/>
            <person name="Berry K."/>
            <person name="Grigoriev I."/>
            <person name="Chang Y."/>
            <person name="Spatafora J."/>
            <person name="Kasson M.T."/>
        </authorList>
    </citation>
    <scope>NUCLEOTIDE SEQUENCE</scope>
    <source>
        <strain evidence="3">NRRL A-21654</strain>
    </source>
</reference>
<dbReference type="PROSITE" id="PS50231">
    <property type="entry name" value="RICIN_B_LECTIN"/>
    <property type="match status" value="1"/>
</dbReference>
<evidence type="ECO:0000256" key="1">
    <source>
        <dbReference type="SAM" id="SignalP"/>
    </source>
</evidence>
<dbReference type="Gene3D" id="2.80.10.50">
    <property type="match status" value="1"/>
</dbReference>
<name>A0A8H7BMM0_9FUNG</name>
<dbReference type="InterPro" id="IPR000772">
    <property type="entry name" value="Ricin_B_lectin"/>
</dbReference>
<protein>
    <recommendedName>
        <fullName evidence="2">Ricin B lectin domain-containing protein</fullName>
    </recommendedName>
</protein>
<evidence type="ECO:0000259" key="2">
    <source>
        <dbReference type="Pfam" id="PF00652"/>
    </source>
</evidence>
<feature type="signal peptide" evidence="1">
    <location>
        <begin position="1"/>
        <end position="18"/>
    </location>
</feature>
<dbReference type="EMBL" id="JABAYA010000120">
    <property type="protein sequence ID" value="KAF7724429.1"/>
    <property type="molecule type" value="Genomic_DNA"/>
</dbReference>